<feature type="coiled-coil region" evidence="1">
    <location>
        <begin position="131"/>
        <end position="161"/>
    </location>
</feature>
<sequence length="400" mass="44955">GVETEQERASLIEQVAEAETEKGIPSPAEAAEKAVTPEVTEKPITIDEVAVEEERFAQIPGLKKTFDRIVAPPDELVVQFFRKGKQVHEVVVSNAEDQRNVFEAHRDILAEKGKIFSGGQVREGKELFTETAERAERIETLEKEIESLKELQADNKKLEGTTQFDEGFDSFTAAQIEKKTTALKQLRAQKPLAGIIPKSLGLTRAEQELLTPEQQKELRRRQARGEKVGFKAGQEASRARAKTEVLKLIEAQKLTESRRKIARELVREFVPWELRGNFLVRVTEAKTPRDMRKITEAIERGIGIAEKKAAIESLREAAKAINPKKMLPEFADAARNILASIQIGQLRPDTILKTAELREMAQQVLDTAREDSVAAFQAQQFLDELREKTNKTFAINLLSV</sequence>
<evidence type="ECO:0000256" key="2">
    <source>
        <dbReference type="SAM" id="MobiDB-lite"/>
    </source>
</evidence>
<feature type="region of interest" description="Disordered" evidence="2">
    <location>
        <begin position="17"/>
        <end position="39"/>
    </location>
</feature>
<proteinExistence type="predicted"/>
<dbReference type="AlphaFoldDB" id="A0A0F8YBQ0"/>
<organism evidence="3">
    <name type="scientific">marine sediment metagenome</name>
    <dbReference type="NCBI Taxonomy" id="412755"/>
    <lineage>
        <taxon>unclassified sequences</taxon>
        <taxon>metagenomes</taxon>
        <taxon>ecological metagenomes</taxon>
    </lineage>
</organism>
<accession>A0A0F8YBQ0</accession>
<comment type="caution">
    <text evidence="3">The sequence shown here is derived from an EMBL/GenBank/DDBJ whole genome shotgun (WGS) entry which is preliminary data.</text>
</comment>
<feature type="non-terminal residue" evidence="3">
    <location>
        <position position="1"/>
    </location>
</feature>
<gene>
    <name evidence="3" type="ORF">LCGC14_2839390</name>
</gene>
<protein>
    <submittedName>
        <fullName evidence="3">Uncharacterized protein</fullName>
    </submittedName>
</protein>
<dbReference type="EMBL" id="LAZR01054296">
    <property type="protein sequence ID" value="KKK78852.1"/>
    <property type="molecule type" value="Genomic_DNA"/>
</dbReference>
<evidence type="ECO:0000256" key="1">
    <source>
        <dbReference type="SAM" id="Coils"/>
    </source>
</evidence>
<keyword evidence="1" id="KW-0175">Coiled coil</keyword>
<reference evidence="3" key="1">
    <citation type="journal article" date="2015" name="Nature">
        <title>Complex archaea that bridge the gap between prokaryotes and eukaryotes.</title>
        <authorList>
            <person name="Spang A."/>
            <person name="Saw J.H."/>
            <person name="Jorgensen S.L."/>
            <person name="Zaremba-Niedzwiedzka K."/>
            <person name="Martijn J."/>
            <person name="Lind A.E."/>
            <person name="van Eijk R."/>
            <person name="Schleper C."/>
            <person name="Guy L."/>
            <person name="Ettema T.J."/>
        </authorList>
    </citation>
    <scope>NUCLEOTIDE SEQUENCE</scope>
</reference>
<feature type="non-terminal residue" evidence="3">
    <location>
        <position position="400"/>
    </location>
</feature>
<evidence type="ECO:0000313" key="3">
    <source>
        <dbReference type="EMBL" id="KKK78852.1"/>
    </source>
</evidence>
<name>A0A0F8YBQ0_9ZZZZ</name>